<dbReference type="HOGENOM" id="CLU_1862631_0_0_9"/>
<protein>
    <submittedName>
        <fullName evidence="1">Uncharacterized protein</fullName>
    </submittedName>
</protein>
<evidence type="ECO:0000313" key="1">
    <source>
        <dbReference type="EMBL" id="CDI60779.1"/>
    </source>
</evidence>
<proteinExistence type="predicted"/>
<dbReference type="AlphaFoldDB" id="U6FBV8"/>
<name>U6FBV8_LACHE</name>
<accession>U6FBV8</accession>
<comment type="caution">
    <text evidence="1">The sequence shown here is derived from an EMBL/GenBank/DDBJ whole genome shotgun (WGS) entry which is preliminary data.</text>
</comment>
<sequence>MDVNKLTLNEVISHMQKWFELQEPHVSWCANNILLRGGRSVPSKKTLIHKLKFKEARNDSNRPLVIFEERWKPAYCVHRYWELGLLENNRITPLWCDENGNLSKIDFSYLQKGLLVNFEKAQHPWAFQDHDGVYSYI</sequence>
<dbReference type="Proteomes" id="UP000017247">
    <property type="component" value="Unassembled WGS sequence"/>
</dbReference>
<dbReference type="EMBL" id="CBUL010000131">
    <property type="protein sequence ID" value="CDI60779.1"/>
    <property type="molecule type" value="Genomic_DNA"/>
</dbReference>
<reference evidence="1" key="1">
    <citation type="submission" date="2013-09" db="EMBL/GenBank/DDBJ databases">
        <title>Draft Genome Sequence of five Lactobacillus helveticus strains CIRM-BIA 101T, 103, 104, 951 and 953 isolated from milk product.</title>
        <authorList>
            <person name="Valence F."/>
            <person name="Chuat V."/>
            <person name="Ma L."/>
            <person name="Creno S."/>
            <person name="Falentin H."/>
            <person name="Lortal S."/>
            <person name="Bizet C."/>
            <person name="Clermont D."/>
            <person name="Loux V."/>
            <person name="Bouchier C."/>
            <person name="Cousin S."/>
        </authorList>
    </citation>
    <scope>NUCLEOTIDE SEQUENCE [LARGE SCALE GENOMIC DNA]</scope>
    <source>
        <strain evidence="1">CIRM-BIA 104</strain>
    </source>
</reference>
<gene>
    <name evidence="1" type="ORF">LHCIRMBIA104_00467</name>
</gene>
<organism evidence="1">
    <name type="scientific">Lactobacillus helveticus CIRM-BIA 104</name>
    <dbReference type="NCBI Taxonomy" id="1226333"/>
    <lineage>
        <taxon>Bacteria</taxon>
        <taxon>Bacillati</taxon>
        <taxon>Bacillota</taxon>
        <taxon>Bacilli</taxon>
        <taxon>Lactobacillales</taxon>
        <taxon>Lactobacillaceae</taxon>
        <taxon>Lactobacillus</taxon>
    </lineage>
</organism>